<dbReference type="InterPro" id="IPR037291">
    <property type="entry name" value="DUF4139"/>
</dbReference>
<dbReference type="RefSeq" id="WP_153344802.1">
    <property type="nucleotide sequence ID" value="NZ_WIVE01000041.1"/>
</dbReference>
<reference evidence="2 3" key="1">
    <citation type="submission" date="2019-10" db="EMBL/GenBank/DDBJ databases">
        <title>Draft whole-genome sequence of the purple nonsulfur photosynthetic bacterium Roseospira navarrensis DSM 15114.</title>
        <authorList>
            <person name="Kyndt J.A."/>
            <person name="Meyer T.E."/>
        </authorList>
    </citation>
    <scope>NUCLEOTIDE SEQUENCE [LARGE SCALE GENOMIC DNA]</scope>
    <source>
        <strain evidence="2 3">DSM 15114</strain>
    </source>
</reference>
<evidence type="ECO:0000313" key="2">
    <source>
        <dbReference type="EMBL" id="MQX37381.1"/>
    </source>
</evidence>
<evidence type="ECO:0000313" key="3">
    <source>
        <dbReference type="Proteomes" id="UP000434582"/>
    </source>
</evidence>
<proteinExistence type="predicted"/>
<dbReference type="PANTHER" id="PTHR38075:SF1">
    <property type="entry name" value="DUF4139 DOMAIN-CONTAINING PROTEIN"/>
    <property type="match status" value="1"/>
</dbReference>
<keyword evidence="3" id="KW-1185">Reference proteome</keyword>
<dbReference type="OrthoDB" id="9808067at2"/>
<dbReference type="AlphaFoldDB" id="A0A7X1ZGW0"/>
<feature type="domain" description="DUF4139" evidence="1">
    <location>
        <begin position="204"/>
        <end position="493"/>
    </location>
</feature>
<dbReference type="Pfam" id="PF13598">
    <property type="entry name" value="DUF4139"/>
    <property type="match status" value="1"/>
</dbReference>
<gene>
    <name evidence="2" type="ORF">GHC57_12715</name>
</gene>
<evidence type="ECO:0000259" key="1">
    <source>
        <dbReference type="Pfam" id="PF13598"/>
    </source>
</evidence>
<accession>A0A7X1ZGW0</accession>
<dbReference type="EMBL" id="WIVE01000041">
    <property type="protein sequence ID" value="MQX37381.1"/>
    <property type="molecule type" value="Genomic_DNA"/>
</dbReference>
<dbReference type="Proteomes" id="UP000434582">
    <property type="component" value="Unassembled WGS sequence"/>
</dbReference>
<comment type="caution">
    <text evidence="2">The sequence shown here is derived from an EMBL/GenBank/DDBJ whole genome shotgun (WGS) entry which is preliminary data.</text>
</comment>
<organism evidence="2 3">
    <name type="scientific">Roseospira navarrensis</name>
    <dbReference type="NCBI Taxonomy" id="140058"/>
    <lineage>
        <taxon>Bacteria</taxon>
        <taxon>Pseudomonadati</taxon>
        <taxon>Pseudomonadota</taxon>
        <taxon>Alphaproteobacteria</taxon>
        <taxon>Rhodospirillales</taxon>
        <taxon>Rhodospirillaceae</taxon>
        <taxon>Roseospira</taxon>
    </lineage>
</organism>
<sequence>MPVARSGRPVRPLRAVLLATGVLALGLALAGAGAGTGAATAAEIEVPPGGPGSVALTIHDRTTVVAEQRSASLPAGESVLAFPDVPSGADAASVRLRAAGRAPDAFLVLERALSADVPNRHRLLELSVGREIGLLIDDQGADAPPRRTTARVLSVAEDVILEMDGDIRVGLPGDLVLDRLPEGLRPSPTLLATVRADAGGPADLALTYLTGGLGWTADYTLDLDAAMTGGDLTGWATVTNSSGRSFRDARLTLAAGTVNTGGGGRGMAEMDQRAGMVAAAMPPPPSPQAQGGLHFYPIDRPVDLAHRQSKQLALVNAPGLTVEPRFVIPDTGSSVYGSPRVDETRLHARRHLVLSNTDDAGLGRPLPAGTVRVWQPGPDGAPRFLGADRIGHTAVGTEATLALGTDFDVTAERRRLDFRRIGERVTETEHAVVLRNGKPDQAVRVTVEADLPGEWTLLSQSRESVRESASRVTWTVEVPPEGEERLTYTVRTRF</sequence>
<protein>
    <submittedName>
        <fullName evidence="2">DUF4139 domain-containing protein</fullName>
    </submittedName>
</protein>
<name>A0A7X1ZGW0_9PROT</name>
<dbReference type="PANTHER" id="PTHR38075">
    <property type="entry name" value="DUF4139 DOMAIN-CONTAINING PROTEIN"/>
    <property type="match status" value="1"/>
</dbReference>